<accession>A0A2G1VQQ6</accession>
<protein>
    <submittedName>
        <fullName evidence="1">Uncharacterized protein</fullName>
    </submittedName>
</protein>
<name>A0A2G1VQQ6_9FLAO</name>
<dbReference type="AlphaFoldDB" id="A0A2G1VQQ6"/>
<sequence length="80" mass="9357">MGTQELKKRIKSYVERGDDKVLAIVHGVFENYYQDEIVAYFPDGSPMSRKEYNLQLENAEDQLRRGEFTSIEDVENQIPD</sequence>
<organism evidence="1 2">
    <name type="scientific">Leeuwenhoekiella nanhaiensis</name>
    <dbReference type="NCBI Taxonomy" id="1655491"/>
    <lineage>
        <taxon>Bacteria</taxon>
        <taxon>Pseudomonadati</taxon>
        <taxon>Bacteroidota</taxon>
        <taxon>Flavobacteriia</taxon>
        <taxon>Flavobacteriales</taxon>
        <taxon>Flavobacteriaceae</taxon>
        <taxon>Leeuwenhoekiella</taxon>
    </lineage>
</organism>
<gene>
    <name evidence="1" type="ORF">CJ305_10870</name>
</gene>
<evidence type="ECO:0000313" key="1">
    <source>
        <dbReference type="EMBL" id="PHQ29106.1"/>
    </source>
</evidence>
<reference evidence="1 2" key="1">
    <citation type="submission" date="2017-08" db="EMBL/GenBank/DDBJ databases">
        <title>The whole genome shortgun sequences of strain Leeuwenhoekiella nanhaiensis G18 from the South China Sea.</title>
        <authorList>
            <person name="Liu Q."/>
        </authorList>
    </citation>
    <scope>NUCLEOTIDE SEQUENCE [LARGE SCALE GENOMIC DNA]</scope>
    <source>
        <strain evidence="1 2">G18</strain>
    </source>
</reference>
<dbReference type="OrthoDB" id="1446355at2"/>
<dbReference type="Proteomes" id="UP000229433">
    <property type="component" value="Unassembled WGS sequence"/>
</dbReference>
<dbReference type="EMBL" id="NQXA01000008">
    <property type="protein sequence ID" value="PHQ29106.1"/>
    <property type="molecule type" value="Genomic_DNA"/>
</dbReference>
<comment type="caution">
    <text evidence="1">The sequence shown here is derived from an EMBL/GenBank/DDBJ whole genome shotgun (WGS) entry which is preliminary data.</text>
</comment>
<keyword evidence="2" id="KW-1185">Reference proteome</keyword>
<evidence type="ECO:0000313" key="2">
    <source>
        <dbReference type="Proteomes" id="UP000229433"/>
    </source>
</evidence>
<dbReference type="RefSeq" id="WP_099646308.1">
    <property type="nucleotide sequence ID" value="NZ_KZ319291.1"/>
</dbReference>
<proteinExistence type="predicted"/>